<evidence type="ECO:0000256" key="6">
    <source>
        <dbReference type="ARBA" id="ARBA00023014"/>
    </source>
</evidence>
<dbReference type="PROSITE" id="PS00198">
    <property type="entry name" value="4FE4S_FER_1"/>
    <property type="match status" value="1"/>
</dbReference>
<dbReference type="PATRIC" id="fig|1629550.3.peg.2263"/>
<dbReference type="GO" id="GO:0046872">
    <property type="term" value="F:metal ion binding"/>
    <property type="evidence" value="ECO:0007669"/>
    <property type="project" value="UniProtKB-KW"/>
</dbReference>
<dbReference type="Pfam" id="PF12838">
    <property type="entry name" value="Fer4_7"/>
    <property type="match status" value="1"/>
</dbReference>
<sequence length="357" mass="39356">MEMSKVYYCSLYSDSQSRNLPNNVKKLFERASFREFISENEQVAVKLHFGEKGNTTYMSPIAVRQVVDKVKEYGGKPFLTDTNTLYSGSRTNSVDHITTAIENGFAYAVVNAPIIIADGLYSRNSTDVEINQKHFDKVKIGGEIYNSPAMIVMSHFKGHEMAGFGGALKNLAMGCASAPGKQMQHSDAKPGVDNDKCIGCNKCAKSCPVGAINIEEKKAKINHDICYGCGECPTVCPTRAITIQWATDSNIFVEKMAEYAYGAISNKKDKVGFITFVMNVTPLCDCVPWSGRPISHDIGILASKDPVALDKACYDLVCAEMKHDVFKHEHPGVNGMRIIDYAHEMGMGNIEYELIKI</sequence>
<organism evidence="8 9">
    <name type="scientific">Paraclostridium benzoelyticum</name>
    <dbReference type="NCBI Taxonomy" id="1629550"/>
    <lineage>
        <taxon>Bacteria</taxon>
        <taxon>Bacillati</taxon>
        <taxon>Bacillota</taxon>
        <taxon>Clostridia</taxon>
        <taxon>Peptostreptococcales</taxon>
        <taxon>Peptostreptococcaceae</taxon>
        <taxon>Paraclostridium</taxon>
    </lineage>
</organism>
<gene>
    <name evidence="8" type="ORF">VN21_14030</name>
</gene>
<dbReference type="RefSeq" id="WP_046823811.1">
    <property type="nucleotide sequence ID" value="NZ_LBBT01000274.1"/>
</dbReference>
<keyword evidence="5" id="KW-0408">Iron</keyword>
<dbReference type="PROSITE" id="PS51379">
    <property type="entry name" value="4FE4S_FER_2"/>
    <property type="match status" value="2"/>
</dbReference>
<keyword evidence="6" id="KW-0411">Iron-sulfur</keyword>
<evidence type="ECO:0000256" key="1">
    <source>
        <dbReference type="ARBA" id="ARBA00003532"/>
    </source>
</evidence>
<evidence type="ECO:0000256" key="3">
    <source>
        <dbReference type="ARBA" id="ARBA00022485"/>
    </source>
</evidence>
<dbReference type="SUPFAM" id="SSF54862">
    <property type="entry name" value="4Fe-4S ferredoxins"/>
    <property type="match status" value="1"/>
</dbReference>
<dbReference type="Gene3D" id="3.30.70.20">
    <property type="match status" value="1"/>
</dbReference>
<dbReference type="PANTHER" id="PTHR24960">
    <property type="entry name" value="PHOTOSYSTEM I IRON-SULFUR CENTER-RELATED"/>
    <property type="match status" value="1"/>
</dbReference>
<dbReference type="InterPro" id="IPR050157">
    <property type="entry name" value="PSI_iron-sulfur_center"/>
</dbReference>
<dbReference type="EMBL" id="LBBT01000274">
    <property type="protein sequence ID" value="KKY00457.1"/>
    <property type="molecule type" value="Genomic_DNA"/>
</dbReference>
<protein>
    <recommendedName>
        <fullName evidence="2">Ferredoxin</fullName>
    </recommendedName>
</protein>
<dbReference type="PANTHER" id="PTHR24960:SF83">
    <property type="entry name" value="4FE-4S FERREDOXIN-TYPE DOMAIN-CONTAINING PROTEIN"/>
    <property type="match status" value="1"/>
</dbReference>
<evidence type="ECO:0000313" key="8">
    <source>
        <dbReference type="EMBL" id="KKY00457.1"/>
    </source>
</evidence>
<dbReference type="AlphaFoldDB" id="A0A0M3DGG4"/>
<name>A0A0M3DGG4_9FIRM</name>
<dbReference type="Proteomes" id="UP000034407">
    <property type="component" value="Unassembled WGS sequence"/>
</dbReference>
<dbReference type="OrthoDB" id="9781559at2"/>
<reference evidence="8 9" key="1">
    <citation type="submission" date="2015-04" db="EMBL/GenBank/DDBJ databases">
        <title>Microcin producing Clostridium sp. JC272T.</title>
        <authorList>
            <person name="Jyothsna T."/>
            <person name="Sasikala C."/>
            <person name="Ramana C."/>
        </authorList>
    </citation>
    <scope>NUCLEOTIDE SEQUENCE [LARGE SCALE GENOMIC DNA]</scope>
    <source>
        <strain evidence="8 9">JC272</strain>
    </source>
</reference>
<dbReference type="InterPro" id="IPR017900">
    <property type="entry name" value="4Fe4S_Fe_S_CS"/>
</dbReference>
<evidence type="ECO:0000256" key="4">
    <source>
        <dbReference type="ARBA" id="ARBA00022723"/>
    </source>
</evidence>
<keyword evidence="9" id="KW-1185">Reference proteome</keyword>
<dbReference type="InterPro" id="IPR007160">
    <property type="entry name" value="DUF362"/>
</dbReference>
<comment type="caution">
    <text evidence="8">The sequence shown here is derived from an EMBL/GenBank/DDBJ whole genome shotgun (WGS) entry which is preliminary data.</text>
</comment>
<comment type="function">
    <text evidence="1">Ferredoxins are iron-sulfur proteins that transfer electrons in a wide variety of metabolic reactions.</text>
</comment>
<keyword evidence="3" id="KW-0004">4Fe-4S</keyword>
<evidence type="ECO:0000259" key="7">
    <source>
        <dbReference type="PROSITE" id="PS51379"/>
    </source>
</evidence>
<feature type="domain" description="4Fe-4S ferredoxin-type" evidence="7">
    <location>
        <begin position="218"/>
        <end position="246"/>
    </location>
</feature>
<dbReference type="Pfam" id="PF04015">
    <property type="entry name" value="DUF362"/>
    <property type="match status" value="1"/>
</dbReference>
<feature type="domain" description="4Fe-4S ferredoxin-type" evidence="7">
    <location>
        <begin position="188"/>
        <end position="217"/>
    </location>
</feature>
<accession>A0A0M3DGG4</accession>
<evidence type="ECO:0000256" key="5">
    <source>
        <dbReference type="ARBA" id="ARBA00023004"/>
    </source>
</evidence>
<proteinExistence type="predicted"/>
<dbReference type="InterPro" id="IPR017896">
    <property type="entry name" value="4Fe4S_Fe-S-bd"/>
</dbReference>
<evidence type="ECO:0000256" key="2">
    <source>
        <dbReference type="ARBA" id="ARBA00013529"/>
    </source>
</evidence>
<dbReference type="GO" id="GO:0051539">
    <property type="term" value="F:4 iron, 4 sulfur cluster binding"/>
    <property type="evidence" value="ECO:0007669"/>
    <property type="project" value="UniProtKB-KW"/>
</dbReference>
<keyword evidence="4" id="KW-0479">Metal-binding</keyword>
<evidence type="ECO:0000313" key="9">
    <source>
        <dbReference type="Proteomes" id="UP000034407"/>
    </source>
</evidence>